<proteinExistence type="predicted"/>
<organism evidence="1">
    <name type="scientific">uncultured prokaryote</name>
    <dbReference type="NCBI Taxonomy" id="198431"/>
    <lineage>
        <taxon>unclassified sequences</taxon>
        <taxon>environmental samples</taxon>
    </lineage>
</organism>
<dbReference type="AlphaFoldDB" id="A0A0H5QJ24"/>
<reference evidence="1" key="1">
    <citation type="submission" date="2015-06" db="EMBL/GenBank/DDBJ databases">
        <authorList>
            <person name="Joergensen T."/>
        </authorList>
    </citation>
    <scope>NUCLEOTIDE SEQUENCE</scope>
    <source>
        <strain evidence="1">RGFK0776</strain>
    </source>
</reference>
<accession>A0A0H5QJ24</accession>
<sequence length="107" mass="11891">MWDCLRRLGQCLTISLIRGQAKDCGSVAGLVSPFHGGFLRSAPCSQSWDRKEVEGVSEPILINFEVLVTDEKDAEYVADIADTLHTFGLIDSTQYMTIYAQCVDLPY</sequence>
<dbReference type="EMBL" id="LN853385">
    <property type="protein sequence ID" value="CRY95802.1"/>
    <property type="molecule type" value="Genomic_DNA"/>
</dbReference>
<evidence type="ECO:0000313" key="1">
    <source>
        <dbReference type="EMBL" id="CRY95802.1"/>
    </source>
</evidence>
<reference evidence="1" key="2">
    <citation type="submission" date="2015-07" db="EMBL/GenBank/DDBJ databases">
        <title>Plasmids, circular viruses and viroids from rat gut.</title>
        <authorList>
            <person name="Jorgensen T.J."/>
            <person name="Hansen M.A."/>
            <person name="Xu Z."/>
            <person name="Tabak M.A."/>
            <person name="Sorensen S.J."/>
            <person name="Hansen L.H."/>
        </authorList>
    </citation>
    <scope>NUCLEOTIDE SEQUENCE</scope>
    <source>
        <strain evidence="1">RGFK0776</strain>
    </source>
</reference>
<name>A0A0H5QJ24_9ZZZZ</name>
<protein>
    <submittedName>
        <fullName evidence="1">Uncharacterized protein</fullName>
    </submittedName>
</protein>